<gene>
    <name evidence="4" type="ORF">ACFSYJ_30385</name>
</gene>
<proteinExistence type="predicted"/>
<accession>A0ABW5GQ90</accession>
<evidence type="ECO:0000313" key="5">
    <source>
        <dbReference type="Proteomes" id="UP001597419"/>
    </source>
</evidence>
<evidence type="ECO:0000256" key="1">
    <source>
        <dbReference type="ARBA" id="ARBA00023125"/>
    </source>
</evidence>
<dbReference type="RefSeq" id="WP_345392850.1">
    <property type="nucleotide sequence ID" value="NZ_BAABHG010000005.1"/>
</dbReference>
<dbReference type="InterPro" id="IPR009057">
    <property type="entry name" value="Homeodomain-like_sf"/>
</dbReference>
<dbReference type="Gene3D" id="1.10.357.10">
    <property type="entry name" value="Tetracycline Repressor, domain 2"/>
    <property type="match status" value="1"/>
</dbReference>
<keyword evidence="1 2" id="KW-0238">DNA-binding</keyword>
<evidence type="ECO:0000259" key="3">
    <source>
        <dbReference type="PROSITE" id="PS50977"/>
    </source>
</evidence>
<organism evidence="4 5">
    <name type="scientific">Amycolatopsis samaneae</name>
    <dbReference type="NCBI Taxonomy" id="664691"/>
    <lineage>
        <taxon>Bacteria</taxon>
        <taxon>Bacillati</taxon>
        <taxon>Actinomycetota</taxon>
        <taxon>Actinomycetes</taxon>
        <taxon>Pseudonocardiales</taxon>
        <taxon>Pseudonocardiaceae</taxon>
        <taxon>Amycolatopsis</taxon>
    </lineage>
</organism>
<comment type="caution">
    <text evidence="4">The sequence shown here is derived from an EMBL/GenBank/DDBJ whole genome shotgun (WGS) entry which is preliminary data.</text>
</comment>
<dbReference type="InterPro" id="IPR001647">
    <property type="entry name" value="HTH_TetR"/>
</dbReference>
<reference evidence="5" key="1">
    <citation type="journal article" date="2019" name="Int. J. Syst. Evol. Microbiol.">
        <title>The Global Catalogue of Microorganisms (GCM) 10K type strain sequencing project: providing services to taxonomists for standard genome sequencing and annotation.</title>
        <authorList>
            <consortium name="The Broad Institute Genomics Platform"/>
            <consortium name="The Broad Institute Genome Sequencing Center for Infectious Disease"/>
            <person name="Wu L."/>
            <person name="Ma J."/>
        </authorList>
    </citation>
    <scope>NUCLEOTIDE SEQUENCE [LARGE SCALE GENOMIC DNA]</scope>
    <source>
        <strain evidence="5">CGMCC 4.7643</strain>
    </source>
</reference>
<dbReference type="SUPFAM" id="SSF46689">
    <property type="entry name" value="Homeodomain-like"/>
    <property type="match status" value="1"/>
</dbReference>
<evidence type="ECO:0000256" key="2">
    <source>
        <dbReference type="PROSITE-ProRule" id="PRU00335"/>
    </source>
</evidence>
<dbReference type="EMBL" id="JBHUKU010000020">
    <property type="protein sequence ID" value="MFD2462953.1"/>
    <property type="molecule type" value="Genomic_DNA"/>
</dbReference>
<protein>
    <submittedName>
        <fullName evidence="4">TetR/AcrR family transcriptional regulator</fullName>
    </submittedName>
</protein>
<dbReference type="PRINTS" id="PR00455">
    <property type="entry name" value="HTHTETR"/>
</dbReference>
<dbReference type="Proteomes" id="UP001597419">
    <property type="component" value="Unassembled WGS sequence"/>
</dbReference>
<dbReference type="Pfam" id="PF00440">
    <property type="entry name" value="TetR_N"/>
    <property type="match status" value="1"/>
</dbReference>
<feature type="domain" description="HTH tetR-type" evidence="3">
    <location>
        <begin position="6"/>
        <end position="66"/>
    </location>
</feature>
<dbReference type="PROSITE" id="PS50977">
    <property type="entry name" value="HTH_TETR_2"/>
    <property type="match status" value="1"/>
</dbReference>
<evidence type="ECO:0000313" key="4">
    <source>
        <dbReference type="EMBL" id="MFD2462953.1"/>
    </source>
</evidence>
<sequence>MARPRLHELPELLDTAERLVAEVGAGKVTVRALATAAGVPNGTIYHAFGSITALLGRVWLRAATDFLELQTELAEAALDDSGAEGAVVAAADAPAVFALRRPAAARMLLTVKKDQLLGPQLPAEIADALLTLDKRLVALLIRLADRQWGRRDAAAVEVLTTCVVDLPTALFRRALTGPPAGQAASITTDTRDRLAAAVRAVLAIPPLPRTRPAPTTKD</sequence>
<feature type="DNA-binding region" description="H-T-H motif" evidence="2">
    <location>
        <begin position="29"/>
        <end position="48"/>
    </location>
</feature>
<keyword evidence="5" id="KW-1185">Reference proteome</keyword>
<name>A0ABW5GQ90_9PSEU</name>